<evidence type="ECO:0000313" key="2">
    <source>
        <dbReference type="EMBL" id="TKA69062.1"/>
    </source>
</evidence>
<sequence>MVRAHRIIPEPERPGELQDRDFRVESVVGWREDGSGNELQYEIQWAQCRIPPQLIETDAESKSFVYCAGRKWYIRRVLDDRDADVWDVAWDVSWRHYEDLSDAAESIDKYESGHQEGASPRQRHAHHDHLPYGPDRLYPGGHLPLGEVPPPGLPHGEATWYFHPEPGKDYAPAAMKSIQALHPHGSPQSHLVRYLLRETKRALQFRPGYTSRAAFHRREQRNGALLVIKGALQPRACNRCRDGKGPFPYCVTLAGFGNGACANCMWDMEGKRCNWHENPDAFIESFHAIAVFLPKEGVTIDLTEDGIRDAGNGVDPLVPPDDSNTATHSALNQRHVNDEAKSAKHAEDLWLTGGNFDDDDDDMDNGAEDNDSDYRPQSSPSVTPPRARHSSVQFASSTPATETSSPVPASNDLVDGDDDWDTPEFFAGHSSPRADHHCASHASTELEGALFSREIGSGTVSSHGNVRGENDAVVASSLNASVHQSAKHSQPPQQPHRPSVAPGQSSSSTRRVSPAQTPLAYHHNAPKTAGFDSDPTHTDPLNPLNDSALDKRAGKQPIRPQQSLGKRQRVQEEEIDRVVETPLAKRTAAIAPGHAGTTPSAPAPASSTAGLSASSEAAPSTTSPSTSGPSNPNAPTSNNSPSPAKTTPPPPTPSTTVVYRTHRFLPNEATTPQVRYILDLCRARSPDWHGRLQAIWERFQRHAREQSARTVAAGAAVVFLEITMEEALSGYAEKVLNEAVAACCPVEPGQGGGGERVVIVIED</sequence>
<gene>
    <name evidence="2" type="ORF">B0A55_09676</name>
</gene>
<accession>A0A4U0WZ01</accession>
<dbReference type="AlphaFoldDB" id="A0A4U0WZ01"/>
<evidence type="ECO:0000313" key="3">
    <source>
        <dbReference type="Proteomes" id="UP000309340"/>
    </source>
</evidence>
<dbReference type="Proteomes" id="UP000309340">
    <property type="component" value="Unassembled WGS sequence"/>
</dbReference>
<evidence type="ECO:0000256" key="1">
    <source>
        <dbReference type="SAM" id="MobiDB-lite"/>
    </source>
</evidence>
<feature type="compositionally biased region" description="Basic and acidic residues" evidence="1">
    <location>
        <begin position="569"/>
        <end position="579"/>
    </location>
</feature>
<feature type="compositionally biased region" description="Low complexity" evidence="1">
    <location>
        <begin position="591"/>
        <end position="645"/>
    </location>
</feature>
<proteinExistence type="predicted"/>
<protein>
    <submittedName>
        <fullName evidence="2">Uncharacterized protein</fullName>
    </submittedName>
</protein>
<feature type="compositionally biased region" description="Acidic residues" evidence="1">
    <location>
        <begin position="356"/>
        <end position="371"/>
    </location>
</feature>
<feature type="compositionally biased region" description="Polar residues" evidence="1">
    <location>
        <begin position="502"/>
        <end position="516"/>
    </location>
</feature>
<dbReference type="OrthoDB" id="3883987at2759"/>
<feature type="region of interest" description="Disordered" evidence="1">
    <location>
        <begin position="351"/>
        <end position="440"/>
    </location>
</feature>
<feature type="region of interest" description="Disordered" evidence="1">
    <location>
        <begin position="109"/>
        <end position="133"/>
    </location>
</feature>
<dbReference type="Pfam" id="PF12511">
    <property type="entry name" value="DUF3716"/>
    <property type="match status" value="1"/>
</dbReference>
<dbReference type="EMBL" id="NAJQ01000470">
    <property type="protein sequence ID" value="TKA69062.1"/>
    <property type="molecule type" value="Genomic_DNA"/>
</dbReference>
<reference evidence="2 3" key="1">
    <citation type="submission" date="2017-03" db="EMBL/GenBank/DDBJ databases">
        <title>Genomes of endolithic fungi from Antarctica.</title>
        <authorList>
            <person name="Coleine C."/>
            <person name="Masonjones S."/>
            <person name="Stajich J.E."/>
        </authorList>
    </citation>
    <scope>NUCLEOTIDE SEQUENCE [LARGE SCALE GENOMIC DNA]</scope>
    <source>
        <strain evidence="2 3">CCFEE 5184</strain>
    </source>
</reference>
<feature type="region of interest" description="Disordered" evidence="1">
    <location>
        <begin position="480"/>
        <end position="657"/>
    </location>
</feature>
<feature type="compositionally biased region" description="Low complexity" evidence="1">
    <location>
        <begin position="395"/>
        <end position="410"/>
    </location>
</feature>
<dbReference type="InterPro" id="IPR022190">
    <property type="entry name" value="DUF3716"/>
</dbReference>
<name>A0A4U0WZ01_9PEZI</name>
<comment type="caution">
    <text evidence="2">The sequence shown here is derived from an EMBL/GenBank/DDBJ whole genome shotgun (WGS) entry which is preliminary data.</text>
</comment>
<keyword evidence="3" id="KW-1185">Reference proteome</keyword>
<organism evidence="2 3">
    <name type="scientific">Friedmanniomyces simplex</name>
    <dbReference type="NCBI Taxonomy" id="329884"/>
    <lineage>
        <taxon>Eukaryota</taxon>
        <taxon>Fungi</taxon>
        <taxon>Dikarya</taxon>
        <taxon>Ascomycota</taxon>
        <taxon>Pezizomycotina</taxon>
        <taxon>Dothideomycetes</taxon>
        <taxon>Dothideomycetidae</taxon>
        <taxon>Mycosphaerellales</taxon>
        <taxon>Teratosphaeriaceae</taxon>
        <taxon>Friedmanniomyces</taxon>
    </lineage>
</organism>
<dbReference type="STRING" id="329884.A0A4U0WZ01"/>